<feature type="compositionally biased region" description="Pro residues" evidence="1">
    <location>
        <begin position="119"/>
        <end position="129"/>
    </location>
</feature>
<feature type="compositionally biased region" description="Basic and acidic residues" evidence="1">
    <location>
        <begin position="245"/>
        <end position="258"/>
    </location>
</feature>
<dbReference type="VEuPathDB" id="VectorBase:LDEU000464"/>
<feature type="region of interest" description="Disordered" evidence="1">
    <location>
        <begin position="380"/>
        <end position="399"/>
    </location>
</feature>
<dbReference type="STRING" id="299467.A0A443SVM6"/>
<dbReference type="OrthoDB" id="443915at2759"/>
<dbReference type="InterPro" id="IPR013783">
    <property type="entry name" value="Ig-like_fold"/>
</dbReference>
<reference evidence="2 3" key="1">
    <citation type="journal article" date="2018" name="Gigascience">
        <title>Genomes of trombidid mites reveal novel predicted allergens and laterally-transferred genes associated with secondary metabolism.</title>
        <authorList>
            <person name="Dong X."/>
            <person name="Chaisiri K."/>
            <person name="Xia D."/>
            <person name="Armstrong S.D."/>
            <person name="Fang Y."/>
            <person name="Donnelly M.J."/>
            <person name="Kadowaki T."/>
            <person name="McGarry J.W."/>
            <person name="Darby A.C."/>
            <person name="Makepeace B.L."/>
        </authorList>
    </citation>
    <scope>NUCLEOTIDE SEQUENCE [LARGE SCALE GENOMIC DNA]</scope>
    <source>
        <strain evidence="2">UoL-UT</strain>
    </source>
</reference>
<feature type="region of interest" description="Disordered" evidence="1">
    <location>
        <begin position="242"/>
        <end position="272"/>
    </location>
</feature>
<proteinExistence type="predicted"/>
<feature type="compositionally biased region" description="Polar residues" evidence="1">
    <location>
        <begin position="149"/>
        <end position="176"/>
    </location>
</feature>
<feature type="region of interest" description="Disordered" evidence="1">
    <location>
        <begin position="353"/>
        <end position="372"/>
    </location>
</feature>
<dbReference type="AlphaFoldDB" id="A0A443SVM6"/>
<dbReference type="Gene3D" id="2.60.40.10">
    <property type="entry name" value="Immunoglobulins"/>
    <property type="match status" value="1"/>
</dbReference>
<organism evidence="2 3">
    <name type="scientific">Leptotrombidium deliense</name>
    <dbReference type="NCBI Taxonomy" id="299467"/>
    <lineage>
        <taxon>Eukaryota</taxon>
        <taxon>Metazoa</taxon>
        <taxon>Ecdysozoa</taxon>
        <taxon>Arthropoda</taxon>
        <taxon>Chelicerata</taxon>
        <taxon>Arachnida</taxon>
        <taxon>Acari</taxon>
        <taxon>Acariformes</taxon>
        <taxon>Trombidiformes</taxon>
        <taxon>Prostigmata</taxon>
        <taxon>Anystina</taxon>
        <taxon>Parasitengona</taxon>
        <taxon>Trombiculoidea</taxon>
        <taxon>Trombiculidae</taxon>
        <taxon>Leptotrombidium</taxon>
    </lineage>
</organism>
<evidence type="ECO:0008006" key="4">
    <source>
        <dbReference type="Google" id="ProtNLM"/>
    </source>
</evidence>
<sequence>MSGPPHFVDLHVNPGESVSIQLFDGNETLLRGPATITMISQHTFPPIPMPVQVPPGHMVQQIVDENGTLRHIILSAVNSNGTTTPATTLVPPPPPPQQQPFPYCCCCCYCNTGPTPIPPPPPPPPPPQPNFTNLLSFPGPMNIRRRLPTRNNYNYNTKRSTTNTTANSYHTVNTKSPIRGKAANLNDSQEQLSKIYYPANSIPEQNCELTSEVKASNSKVDSLSPSVSPSISPSVELSLGYSNGECKENGDIDGLHNDSEDENVSDSISSAVSYSPLKSIEETDDCSVDKKRLSFSNHKSESPEVLSVDTETTELLNDNEAVVECKPELGCDFSNVKNCKENESPLLQIETYDEGTQNREQPIENSLSSVDDETNILEKEENLGAPEENGALESRHDTDESVDVYNVCSKLEDVDTLVETRDRLEDITNNDDTSNKANESTEPRTSKPSPHRSPKHLLPQVQVWNLTYTSLTATTVKLKWTLQQPASSQSVAIPRHYMVEMILTKSNGSDGSPQPATRIVYQGSLSSCRISHLNSQQQYAFRVRTASEEHLLEGIHGTVA</sequence>
<protein>
    <recommendedName>
        <fullName evidence="4">Fibronectin type-III domain-containing protein</fullName>
    </recommendedName>
</protein>
<gene>
    <name evidence="2" type="ORF">B4U80_12849</name>
</gene>
<comment type="caution">
    <text evidence="2">The sequence shown here is derived from an EMBL/GenBank/DDBJ whole genome shotgun (WGS) entry which is preliminary data.</text>
</comment>
<evidence type="ECO:0000313" key="2">
    <source>
        <dbReference type="EMBL" id="RWS31576.1"/>
    </source>
</evidence>
<keyword evidence="3" id="KW-1185">Reference proteome</keyword>
<name>A0A443SVM6_9ACAR</name>
<accession>A0A443SVM6</accession>
<evidence type="ECO:0000313" key="3">
    <source>
        <dbReference type="Proteomes" id="UP000288716"/>
    </source>
</evidence>
<dbReference type="EMBL" id="NCKV01000127">
    <property type="protein sequence ID" value="RWS31576.1"/>
    <property type="molecule type" value="Genomic_DNA"/>
</dbReference>
<feature type="compositionally biased region" description="Polar residues" evidence="1">
    <location>
        <begin position="354"/>
        <end position="369"/>
    </location>
</feature>
<dbReference type="SUPFAM" id="SSF49265">
    <property type="entry name" value="Fibronectin type III"/>
    <property type="match status" value="1"/>
</dbReference>
<feature type="region of interest" description="Disordered" evidence="1">
    <location>
        <begin position="422"/>
        <end position="457"/>
    </location>
</feature>
<dbReference type="Proteomes" id="UP000288716">
    <property type="component" value="Unassembled WGS sequence"/>
</dbReference>
<evidence type="ECO:0000256" key="1">
    <source>
        <dbReference type="SAM" id="MobiDB-lite"/>
    </source>
</evidence>
<feature type="region of interest" description="Disordered" evidence="1">
    <location>
        <begin position="119"/>
        <end position="184"/>
    </location>
</feature>
<dbReference type="InterPro" id="IPR036116">
    <property type="entry name" value="FN3_sf"/>
</dbReference>